<dbReference type="HAMAP" id="MF_00871">
    <property type="entry name" value="RqcP"/>
    <property type="match status" value="1"/>
</dbReference>
<evidence type="ECO:0000256" key="5">
    <source>
        <dbReference type="HAMAP-Rule" id="MF_00871"/>
    </source>
</evidence>
<keyword evidence="3 5" id="KW-0694">RNA-binding</keyword>
<sequence>MRLDKYLKVSRLIKRRTVANEACDAGRVSVNGKVAKASLDIKPGDIIEITFGTKPVKVEVISINEVIRKEEAKDMFKYL</sequence>
<name>A0A1I0W1J0_9FIRM</name>
<comment type="subunit">
    <text evidence="5">Associates with stalled 50S ribosomal subunits. Binds to RqcH, 23S rRNA and the P-site tRNA. Does not require RqcH for association with 50S subunits.</text>
</comment>
<dbReference type="OrthoDB" id="9805210at2"/>
<comment type="similarity">
    <text evidence="5">Belongs to the RqcP family.</text>
</comment>
<keyword evidence="8" id="KW-1185">Reference proteome</keyword>
<dbReference type="SMART" id="SM00363">
    <property type="entry name" value="S4"/>
    <property type="match status" value="1"/>
</dbReference>
<dbReference type="AlphaFoldDB" id="A0A1I0W1J0"/>
<feature type="domain" description="RNA-binding S4" evidence="6">
    <location>
        <begin position="1"/>
        <end position="62"/>
    </location>
</feature>
<dbReference type="Gene3D" id="3.10.290.10">
    <property type="entry name" value="RNA-binding S4 domain"/>
    <property type="match status" value="1"/>
</dbReference>
<reference evidence="7 8" key="1">
    <citation type="submission" date="2016-10" db="EMBL/GenBank/DDBJ databases">
        <authorList>
            <person name="de Groot N.N."/>
        </authorList>
    </citation>
    <scope>NUCLEOTIDE SEQUENCE [LARGE SCALE GENOMIC DNA]</scope>
    <source>
        <strain evidence="7 8">DSM 5522</strain>
    </source>
</reference>
<comment type="function">
    <text evidence="5">Key component of the ribosome quality control system (RQC), a ribosome-associated complex that mediates the extraction of incompletely synthesized nascent chains from stalled ribosomes and their subsequent degradation. RqcH recruits Ala-charged tRNA, and with RqcP directs the elongation of stalled nascent chains on 50S ribosomal subunits, leading to non-templated C-terminal alanine extensions (Ala tail). The Ala tail promotes nascent chain degradation. RqcP is associated with the translocation-like movement of the peptidyl-tRNA from the A-site into the P-site.</text>
</comment>
<keyword evidence="1 5" id="KW-0820">tRNA-binding</keyword>
<evidence type="ECO:0000256" key="3">
    <source>
        <dbReference type="ARBA" id="ARBA00022884"/>
    </source>
</evidence>
<dbReference type="Proteomes" id="UP000198838">
    <property type="component" value="Unassembled WGS sequence"/>
</dbReference>
<dbReference type="EMBL" id="FOJY01000003">
    <property type="protein sequence ID" value="SFA82615.1"/>
    <property type="molecule type" value="Genomic_DNA"/>
</dbReference>
<keyword evidence="2 5" id="KW-0699">rRNA-binding</keyword>
<gene>
    <name evidence="5" type="primary">rqcP</name>
    <name evidence="7" type="ORF">SAMN05216249_10327</name>
</gene>
<protein>
    <recommendedName>
        <fullName evidence="5">RQC P-site tRNA stabilizing factor</fullName>
        <shortName evidence="5">RqcP</shortName>
    </recommendedName>
    <alternativeName>
        <fullName evidence="5">Ribosome-associated protein quality control protein P</fullName>
    </alternativeName>
</protein>
<dbReference type="SUPFAM" id="SSF55174">
    <property type="entry name" value="Alpha-L RNA-binding motif"/>
    <property type="match status" value="1"/>
</dbReference>
<dbReference type="InterPro" id="IPR002942">
    <property type="entry name" value="S4_RNA-bd"/>
</dbReference>
<proteinExistence type="inferred from homology"/>
<evidence type="ECO:0000313" key="7">
    <source>
        <dbReference type="EMBL" id="SFA82615.1"/>
    </source>
</evidence>
<accession>A0A1I0W1J0</accession>
<evidence type="ECO:0000313" key="8">
    <source>
        <dbReference type="Proteomes" id="UP000198838"/>
    </source>
</evidence>
<dbReference type="PIRSF" id="PIRSF038881">
    <property type="entry name" value="RNAbp_HP1423"/>
    <property type="match status" value="1"/>
</dbReference>
<dbReference type="Pfam" id="PF01479">
    <property type="entry name" value="S4"/>
    <property type="match status" value="1"/>
</dbReference>
<organism evidence="7 8">
    <name type="scientific">Acetitomaculum ruminis DSM 5522</name>
    <dbReference type="NCBI Taxonomy" id="1120918"/>
    <lineage>
        <taxon>Bacteria</taxon>
        <taxon>Bacillati</taxon>
        <taxon>Bacillota</taxon>
        <taxon>Clostridia</taxon>
        <taxon>Lachnospirales</taxon>
        <taxon>Lachnospiraceae</taxon>
        <taxon>Acetitomaculum</taxon>
    </lineage>
</organism>
<evidence type="ECO:0000259" key="6">
    <source>
        <dbReference type="SMART" id="SM00363"/>
    </source>
</evidence>
<evidence type="ECO:0000256" key="1">
    <source>
        <dbReference type="ARBA" id="ARBA00022555"/>
    </source>
</evidence>
<evidence type="ECO:0000256" key="2">
    <source>
        <dbReference type="ARBA" id="ARBA00022730"/>
    </source>
</evidence>
<dbReference type="GO" id="GO:0043023">
    <property type="term" value="F:ribosomal large subunit binding"/>
    <property type="evidence" value="ECO:0007669"/>
    <property type="project" value="UniProtKB-UniRule"/>
</dbReference>
<evidence type="ECO:0000256" key="4">
    <source>
        <dbReference type="ARBA" id="ARBA00022917"/>
    </source>
</evidence>
<dbReference type="RefSeq" id="WP_092870423.1">
    <property type="nucleotide sequence ID" value="NZ_FOJY01000003.1"/>
</dbReference>
<dbReference type="GO" id="GO:0000049">
    <property type="term" value="F:tRNA binding"/>
    <property type="evidence" value="ECO:0007669"/>
    <property type="project" value="UniProtKB-UniRule"/>
</dbReference>
<keyword evidence="4 5" id="KW-0648">Protein biosynthesis</keyword>
<dbReference type="InterPro" id="IPR036986">
    <property type="entry name" value="S4_RNA-bd_sf"/>
</dbReference>
<dbReference type="CDD" id="cd00165">
    <property type="entry name" value="S4"/>
    <property type="match status" value="1"/>
</dbReference>
<keyword evidence="7" id="KW-0346">Stress response</keyword>
<dbReference type="GO" id="GO:0072344">
    <property type="term" value="P:rescue of stalled ribosome"/>
    <property type="evidence" value="ECO:0007669"/>
    <property type="project" value="UniProtKB-UniRule"/>
</dbReference>
<dbReference type="GO" id="GO:0019843">
    <property type="term" value="F:rRNA binding"/>
    <property type="evidence" value="ECO:0007669"/>
    <property type="project" value="UniProtKB-UniRule"/>
</dbReference>
<dbReference type="STRING" id="1120918.SAMN05216249_10327"/>
<dbReference type="PROSITE" id="PS50889">
    <property type="entry name" value="S4"/>
    <property type="match status" value="1"/>
</dbReference>
<dbReference type="InterPro" id="IPR025490">
    <property type="entry name" value="RqcP"/>
</dbReference>